<feature type="non-terminal residue" evidence="3">
    <location>
        <position position="1"/>
    </location>
</feature>
<keyword evidence="2" id="KW-0732">Signal</keyword>
<dbReference type="EMBL" id="OU896723">
    <property type="protein sequence ID" value="CAH1155232.1"/>
    <property type="molecule type" value="Genomic_DNA"/>
</dbReference>
<evidence type="ECO:0000256" key="1">
    <source>
        <dbReference type="SAM" id="MobiDB-lite"/>
    </source>
</evidence>
<sequence>FSSILLPVLLVLCYPNTITSAVQLTPFKYTNIEYGPGLSHLRTASSFGYGEGNIQPFSPEPVIAHQPLGYGYGTGLGLAHGPLGHYPNGLGYGGGVLGYPGGVGALGAYGKQGHLLGHGYYPDAVGINQGGLGYSRYGPVVGYGSAGHLGGSEIDQSSYSGAKNSLAANQHSSIRGQKGATLDHGDAGFRSGQVAEKDVRGESVRFTDVDGVNNGRHEGKMYHGGEHFDKEGKHAGENILNENHKKGHNVKSFKKSHHLDETGKTEEFYDEDHDEGGNYAFGGHVGKFGETASNSFKGGFNDGKFTSGEAKKIGHFGNEYSVDKVDGEHGKFGGGKYASDEHVYGFDRGVGEHGLGGHRQTSDFFKKYSHY</sequence>
<protein>
    <recommendedName>
        <fullName evidence="5">Glycine-rich cell wall structural protein 1.8-like</fullName>
    </recommendedName>
</protein>
<gene>
    <name evidence="3" type="ORF">PHAECO_LOCUS5894</name>
</gene>
<accession>A0A9P0GPQ5</accession>
<dbReference type="InterPro" id="IPR031959">
    <property type="entry name" value="DUF4779"/>
</dbReference>
<feature type="signal peptide" evidence="2">
    <location>
        <begin position="1"/>
        <end position="21"/>
    </location>
</feature>
<feature type="chain" id="PRO_5040473317" description="Glycine-rich cell wall structural protein 1.8-like" evidence="2">
    <location>
        <begin position="22"/>
        <end position="371"/>
    </location>
</feature>
<evidence type="ECO:0000256" key="2">
    <source>
        <dbReference type="SAM" id="SignalP"/>
    </source>
</evidence>
<name>A0A9P0GPQ5_PHACE</name>
<evidence type="ECO:0000313" key="3">
    <source>
        <dbReference type="EMBL" id="CAH1155232.1"/>
    </source>
</evidence>
<dbReference type="Pfam" id="PF16009">
    <property type="entry name" value="DUF4779"/>
    <property type="match status" value="1"/>
</dbReference>
<evidence type="ECO:0000313" key="4">
    <source>
        <dbReference type="Proteomes" id="UP001153737"/>
    </source>
</evidence>
<dbReference type="Proteomes" id="UP001153737">
    <property type="component" value="Chromosome 17"/>
</dbReference>
<reference evidence="3" key="2">
    <citation type="submission" date="2022-10" db="EMBL/GenBank/DDBJ databases">
        <authorList>
            <consortium name="ENA_rothamsted_submissions"/>
            <consortium name="culmorum"/>
            <person name="King R."/>
        </authorList>
    </citation>
    <scope>NUCLEOTIDE SEQUENCE</scope>
</reference>
<organism evidence="3 4">
    <name type="scientific">Phaedon cochleariae</name>
    <name type="common">Mustard beetle</name>
    <dbReference type="NCBI Taxonomy" id="80249"/>
    <lineage>
        <taxon>Eukaryota</taxon>
        <taxon>Metazoa</taxon>
        <taxon>Ecdysozoa</taxon>
        <taxon>Arthropoda</taxon>
        <taxon>Hexapoda</taxon>
        <taxon>Insecta</taxon>
        <taxon>Pterygota</taxon>
        <taxon>Neoptera</taxon>
        <taxon>Endopterygota</taxon>
        <taxon>Coleoptera</taxon>
        <taxon>Polyphaga</taxon>
        <taxon>Cucujiformia</taxon>
        <taxon>Chrysomeloidea</taxon>
        <taxon>Chrysomelidae</taxon>
        <taxon>Chrysomelinae</taxon>
        <taxon>Chrysomelini</taxon>
        <taxon>Phaedon</taxon>
    </lineage>
</organism>
<proteinExistence type="predicted"/>
<reference evidence="3" key="1">
    <citation type="submission" date="2022-01" db="EMBL/GenBank/DDBJ databases">
        <authorList>
            <person name="King R."/>
        </authorList>
    </citation>
    <scope>NUCLEOTIDE SEQUENCE</scope>
</reference>
<feature type="region of interest" description="Disordered" evidence="1">
    <location>
        <begin position="169"/>
        <end position="188"/>
    </location>
</feature>
<dbReference type="AlphaFoldDB" id="A0A9P0GPQ5"/>
<keyword evidence="4" id="KW-1185">Reference proteome</keyword>
<evidence type="ECO:0008006" key="5">
    <source>
        <dbReference type="Google" id="ProtNLM"/>
    </source>
</evidence>